<dbReference type="InterPro" id="IPR001807">
    <property type="entry name" value="ClC"/>
</dbReference>
<dbReference type="PANTHER" id="PTHR45720:SF10">
    <property type="entry name" value="CHLORIDE CHANNEL PROTEIN 2"/>
    <property type="match status" value="1"/>
</dbReference>
<evidence type="ECO:0000256" key="1">
    <source>
        <dbReference type="ARBA" id="ARBA00004141"/>
    </source>
</evidence>
<evidence type="ECO:0000256" key="3">
    <source>
        <dbReference type="ARBA" id="ARBA00022737"/>
    </source>
</evidence>
<evidence type="ECO:0000256" key="4">
    <source>
        <dbReference type="ARBA" id="ARBA00022989"/>
    </source>
</evidence>
<dbReference type="GO" id="GO:0016020">
    <property type="term" value="C:membrane"/>
    <property type="evidence" value="ECO:0007669"/>
    <property type="project" value="UniProtKB-SubCell"/>
</dbReference>
<dbReference type="Gene3D" id="1.10.3080.10">
    <property type="entry name" value="Clc chloride channel"/>
    <property type="match status" value="1"/>
</dbReference>
<comment type="subcellular location">
    <subcellularLocation>
        <location evidence="1">Membrane</location>
        <topology evidence="1">Multi-pass membrane protein</topology>
    </subcellularLocation>
</comment>
<dbReference type="InterPro" id="IPR014743">
    <property type="entry name" value="Cl-channel_core"/>
</dbReference>
<keyword evidence="2 6" id="KW-0812">Transmembrane</keyword>
<dbReference type="RefSeq" id="XP_008881504.1">
    <property type="nucleotide sequence ID" value="XM_008883282.1"/>
</dbReference>
<evidence type="ECO:0000256" key="6">
    <source>
        <dbReference type="SAM" id="Phobius"/>
    </source>
</evidence>
<gene>
    <name evidence="7" type="ORF">H310_15298</name>
</gene>
<dbReference type="PANTHER" id="PTHR45720">
    <property type="entry name" value="CHLORIDE CHANNEL PROTEIN 2"/>
    <property type="match status" value="1"/>
</dbReference>
<dbReference type="PRINTS" id="PR00762">
    <property type="entry name" value="CLCHANNEL"/>
</dbReference>
<accession>A0A024T7I9</accession>
<dbReference type="GO" id="GO:0005247">
    <property type="term" value="F:voltage-gated chloride channel activity"/>
    <property type="evidence" value="ECO:0007669"/>
    <property type="project" value="TreeGrafter"/>
</dbReference>
<keyword evidence="4 6" id="KW-1133">Transmembrane helix</keyword>
<dbReference type="InterPro" id="IPR050970">
    <property type="entry name" value="Cl_channel_volt-gated"/>
</dbReference>
<evidence type="ECO:0000256" key="5">
    <source>
        <dbReference type="ARBA" id="ARBA00023136"/>
    </source>
</evidence>
<evidence type="ECO:0000313" key="7">
    <source>
        <dbReference type="EMBL" id="ETV89865.1"/>
    </source>
</evidence>
<evidence type="ECO:0000256" key="2">
    <source>
        <dbReference type="ARBA" id="ARBA00022692"/>
    </source>
</evidence>
<feature type="transmembrane region" description="Helical" evidence="6">
    <location>
        <begin position="72"/>
        <end position="92"/>
    </location>
</feature>
<dbReference type="EMBL" id="KI914262">
    <property type="protein sequence ID" value="ETV89865.1"/>
    <property type="molecule type" value="Genomic_DNA"/>
</dbReference>
<name>A0A024T7I9_9STRA</name>
<dbReference type="Pfam" id="PF00654">
    <property type="entry name" value="Voltage_CLC"/>
    <property type="match status" value="1"/>
</dbReference>
<feature type="transmembrane region" description="Helical" evidence="6">
    <location>
        <begin position="36"/>
        <end position="66"/>
    </location>
</feature>
<dbReference type="SUPFAM" id="SSF81340">
    <property type="entry name" value="Clc chloride channel"/>
    <property type="match status" value="1"/>
</dbReference>
<dbReference type="eggNOG" id="KOG0476">
    <property type="taxonomic scope" value="Eukaryota"/>
</dbReference>
<sequence length="158" mass="17262">MFRHKVYIARTQLSAVRRLLGRLFGEALAGVAPDSWVIVSAGFAIVGATSFTAGVTGTFSIAVIVFELTQQFTYMIPVLLSVLVGRGVAGFVSHDMYETIARDKNLPQWPGLTRQASYALVASDLVLISIREILQNFHSLSLQGTATNYDFSDSEKTE</sequence>
<dbReference type="AlphaFoldDB" id="A0A024T7I9"/>
<dbReference type="OrthoDB" id="4564at2759"/>
<reference evidence="7" key="1">
    <citation type="submission" date="2013-12" db="EMBL/GenBank/DDBJ databases">
        <title>The Genome Sequence of Aphanomyces invadans NJM9701.</title>
        <authorList>
            <consortium name="The Broad Institute Genomics Platform"/>
            <person name="Russ C."/>
            <person name="Tyler B."/>
            <person name="van West P."/>
            <person name="Dieguez-Uribeondo J."/>
            <person name="Young S.K."/>
            <person name="Zeng Q."/>
            <person name="Gargeya S."/>
            <person name="Fitzgerald M."/>
            <person name="Abouelleil A."/>
            <person name="Alvarado L."/>
            <person name="Chapman S.B."/>
            <person name="Gainer-Dewar J."/>
            <person name="Goldberg J."/>
            <person name="Griggs A."/>
            <person name="Gujja S."/>
            <person name="Hansen M."/>
            <person name="Howarth C."/>
            <person name="Imamovic A."/>
            <person name="Ireland A."/>
            <person name="Larimer J."/>
            <person name="McCowan C."/>
            <person name="Murphy C."/>
            <person name="Pearson M."/>
            <person name="Poon T.W."/>
            <person name="Priest M."/>
            <person name="Roberts A."/>
            <person name="Saif S."/>
            <person name="Shea T."/>
            <person name="Sykes S."/>
            <person name="Wortman J."/>
            <person name="Nusbaum C."/>
            <person name="Birren B."/>
        </authorList>
    </citation>
    <scope>NUCLEOTIDE SEQUENCE [LARGE SCALE GENOMIC DNA]</scope>
    <source>
        <strain evidence="7">NJM9701</strain>
    </source>
</reference>
<dbReference type="GeneID" id="20092348"/>
<organism evidence="7">
    <name type="scientific">Aphanomyces invadans</name>
    <dbReference type="NCBI Taxonomy" id="157072"/>
    <lineage>
        <taxon>Eukaryota</taxon>
        <taxon>Sar</taxon>
        <taxon>Stramenopiles</taxon>
        <taxon>Oomycota</taxon>
        <taxon>Saprolegniomycetes</taxon>
        <taxon>Saprolegniales</taxon>
        <taxon>Verrucalvaceae</taxon>
        <taxon>Aphanomyces</taxon>
    </lineage>
</organism>
<evidence type="ECO:0008006" key="8">
    <source>
        <dbReference type="Google" id="ProtNLM"/>
    </source>
</evidence>
<dbReference type="VEuPathDB" id="FungiDB:H310_15298"/>
<keyword evidence="3" id="KW-0677">Repeat</keyword>
<keyword evidence="5 6" id="KW-0472">Membrane</keyword>
<proteinExistence type="predicted"/>
<protein>
    <recommendedName>
        <fullName evidence="8">Chloride channel protein</fullName>
    </recommendedName>
</protein>